<dbReference type="GeneID" id="30982344"/>
<protein>
    <submittedName>
        <fullName evidence="1">Uncharacterized protein</fullName>
    </submittedName>
</protein>
<dbReference type="EMBL" id="KV453913">
    <property type="protein sequence ID" value="ODV78823.1"/>
    <property type="molecule type" value="Genomic_DNA"/>
</dbReference>
<evidence type="ECO:0000313" key="2">
    <source>
        <dbReference type="Proteomes" id="UP000094285"/>
    </source>
</evidence>
<dbReference type="Proteomes" id="UP000094285">
    <property type="component" value="Unassembled WGS sequence"/>
</dbReference>
<keyword evidence="2" id="KW-1185">Reference proteome</keyword>
<name>A0A1E4SH37_9ASCO</name>
<gene>
    <name evidence="1" type="ORF">CANTADRAFT_277999</name>
</gene>
<proteinExistence type="predicted"/>
<evidence type="ECO:0000313" key="1">
    <source>
        <dbReference type="EMBL" id="ODV78823.1"/>
    </source>
</evidence>
<reference evidence="2" key="1">
    <citation type="submission" date="2016-05" db="EMBL/GenBank/DDBJ databases">
        <title>Comparative genomics of biotechnologically important yeasts.</title>
        <authorList>
            <consortium name="DOE Joint Genome Institute"/>
            <person name="Riley R."/>
            <person name="Haridas S."/>
            <person name="Wolfe K.H."/>
            <person name="Lopes M.R."/>
            <person name="Hittinger C.T."/>
            <person name="Goker M."/>
            <person name="Salamov A."/>
            <person name="Wisecaver J."/>
            <person name="Long T.M."/>
            <person name="Aerts A.L."/>
            <person name="Barry K."/>
            <person name="Choi C."/>
            <person name="Clum A."/>
            <person name="Coughlan A.Y."/>
            <person name="Deshpande S."/>
            <person name="Douglass A.P."/>
            <person name="Hanson S.J."/>
            <person name="Klenk H.-P."/>
            <person name="Labutti K."/>
            <person name="Lapidus A."/>
            <person name="Lindquist E."/>
            <person name="Lipzen A."/>
            <person name="Meier-Kolthoff J.P."/>
            <person name="Ohm R.A."/>
            <person name="Otillar R.P."/>
            <person name="Pangilinan J."/>
            <person name="Peng Y."/>
            <person name="Rokas A."/>
            <person name="Rosa C.A."/>
            <person name="Scheuner C."/>
            <person name="Sibirny A.A."/>
            <person name="Slot J.C."/>
            <person name="Stielow J.B."/>
            <person name="Sun H."/>
            <person name="Kurtzman C.P."/>
            <person name="Blackwell M."/>
            <person name="Grigoriev I.V."/>
            <person name="Jeffries T.W."/>
        </authorList>
    </citation>
    <scope>NUCLEOTIDE SEQUENCE [LARGE SCALE GENOMIC DNA]</scope>
    <source>
        <strain evidence="2">NRRL Y-17324</strain>
    </source>
</reference>
<sequence>MQRTNTGQHARDVALALPVALGHCAPLADVSYARRSCRASPGLRLLTKPDTELPSKCAAIDCISPLHPLYGKGLCESYS</sequence>
<accession>A0A1E4SH37</accession>
<organism evidence="1 2">
    <name type="scientific">Suhomyces tanzawaensis NRRL Y-17324</name>
    <dbReference type="NCBI Taxonomy" id="984487"/>
    <lineage>
        <taxon>Eukaryota</taxon>
        <taxon>Fungi</taxon>
        <taxon>Dikarya</taxon>
        <taxon>Ascomycota</taxon>
        <taxon>Saccharomycotina</taxon>
        <taxon>Pichiomycetes</taxon>
        <taxon>Debaryomycetaceae</taxon>
        <taxon>Suhomyces</taxon>
    </lineage>
</organism>
<dbReference type="AlphaFoldDB" id="A0A1E4SH37"/>
<dbReference type="RefSeq" id="XP_020063945.1">
    <property type="nucleotide sequence ID" value="XM_020208207.1"/>
</dbReference>